<reference evidence="5" key="1">
    <citation type="submission" date="2022-01" db="EMBL/GenBank/DDBJ databases">
        <authorList>
            <person name="Jo J.-H."/>
            <person name="Im W.-T."/>
        </authorList>
    </citation>
    <scope>NUCLEOTIDE SEQUENCE</scope>
    <source>
        <strain evidence="5">G124</strain>
    </source>
</reference>
<organism evidence="5 6">
    <name type="scientific">Sphingomonas cremea</name>
    <dbReference type="NCBI Taxonomy" id="2904799"/>
    <lineage>
        <taxon>Bacteria</taxon>
        <taxon>Pseudomonadati</taxon>
        <taxon>Pseudomonadota</taxon>
        <taxon>Alphaproteobacteria</taxon>
        <taxon>Sphingomonadales</taxon>
        <taxon>Sphingomonadaceae</taxon>
        <taxon>Sphingomonas</taxon>
    </lineage>
</organism>
<evidence type="ECO:0000256" key="2">
    <source>
        <dbReference type="ARBA" id="ARBA00023169"/>
    </source>
</evidence>
<dbReference type="PANTHER" id="PTHR30576">
    <property type="entry name" value="COLANIC BIOSYNTHESIS UDP-GLUCOSE LIPID CARRIER TRANSFERASE"/>
    <property type="match status" value="1"/>
</dbReference>
<dbReference type="AlphaFoldDB" id="A0A9X1QJD0"/>
<feature type="domain" description="Bacterial sugar transferase" evidence="4">
    <location>
        <begin position="255"/>
        <end position="439"/>
    </location>
</feature>
<feature type="transmembrane region" description="Helical" evidence="3">
    <location>
        <begin position="101"/>
        <end position="121"/>
    </location>
</feature>
<feature type="transmembrane region" description="Helical" evidence="3">
    <location>
        <begin position="40"/>
        <end position="59"/>
    </location>
</feature>
<dbReference type="GO" id="GO:0016780">
    <property type="term" value="F:phosphotransferase activity, for other substituted phosphate groups"/>
    <property type="evidence" value="ECO:0007669"/>
    <property type="project" value="TreeGrafter"/>
</dbReference>
<keyword evidence="3" id="KW-0812">Transmembrane</keyword>
<protein>
    <submittedName>
        <fullName evidence="5">Sugar transferase</fullName>
    </submittedName>
</protein>
<dbReference type="Pfam" id="PF02397">
    <property type="entry name" value="Bac_transf"/>
    <property type="match status" value="1"/>
</dbReference>
<dbReference type="EMBL" id="JAKFGM010000001">
    <property type="protein sequence ID" value="MCF2513801.1"/>
    <property type="molecule type" value="Genomic_DNA"/>
</dbReference>
<dbReference type="RefSeq" id="WP_235066297.1">
    <property type="nucleotide sequence ID" value="NZ_JAKFGM010000001.1"/>
</dbReference>
<accession>A0A9X1QJD0</accession>
<keyword evidence="3" id="KW-0472">Membrane</keyword>
<name>A0A9X1QJD0_9SPHN</name>
<dbReference type="Proteomes" id="UP001139410">
    <property type="component" value="Unassembled WGS sequence"/>
</dbReference>
<evidence type="ECO:0000259" key="4">
    <source>
        <dbReference type="Pfam" id="PF02397"/>
    </source>
</evidence>
<comment type="similarity">
    <text evidence="1">Belongs to the bacterial sugar transferase family.</text>
</comment>
<keyword evidence="5" id="KW-0808">Transferase</keyword>
<evidence type="ECO:0000313" key="6">
    <source>
        <dbReference type="Proteomes" id="UP001139410"/>
    </source>
</evidence>
<dbReference type="InterPro" id="IPR003362">
    <property type="entry name" value="Bact_transf"/>
</dbReference>
<dbReference type="PANTHER" id="PTHR30576:SF0">
    <property type="entry name" value="UNDECAPRENYL-PHOSPHATE N-ACETYLGALACTOSAMINYL 1-PHOSPHATE TRANSFERASE-RELATED"/>
    <property type="match status" value="1"/>
</dbReference>
<feature type="transmembrane region" description="Helical" evidence="3">
    <location>
        <begin position="127"/>
        <end position="148"/>
    </location>
</feature>
<sequence>MPSDNASRDMRLQVGIKRQMLHAPPTTLRIHRRFVARQRFNLLGAMVATALLPFLLRSVVTPIDTFHPSSINSLLFNAAAVVIAFWTRLSIETYPGNRSTHVILPSIVVAHATMITILLFARLPYDRLALVAGFVAHILWSYGLYFSVQRYIRHRIAIVPFGQVDRLEAIDNVGWQRLEHPSLDEAVICDGLVADFSAEIPPEWEALLADAALQGRMVYQVKQLFESLTGRVAIDHLSENSFGSLVPARGYFHLKSMADLLVALAVLPLAIIPMAAIALAIKLDSAGPVLFRQRRIGQAGELFDMLKFRTMVHSMVNGERGEAITSDGDIRVTRVGSYLRRTRLDELPQILNIIAGQMSWIGPRPEAEVLSNWYTGEIPFYRYRHVVRPGISGWAQVNQGHVASVDEVHAKLQYDFYYIKYFSAWLDILITFRTIRTMLTGFGSR</sequence>
<gene>
    <name evidence="5" type="ORF">LVY65_01790</name>
</gene>
<dbReference type="GO" id="GO:0000271">
    <property type="term" value="P:polysaccharide biosynthetic process"/>
    <property type="evidence" value="ECO:0007669"/>
    <property type="project" value="UniProtKB-KW"/>
</dbReference>
<feature type="transmembrane region" description="Helical" evidence="3">
    <location>
        <begin position="71"/>
        <end position="89"/>
    </location>
</feature>
<evidence type="ECO:0000256" key="3">
    <source>
        <dbReference type="SAM" id="Phobius"/>
    </source>
</evidence>
<keyword evidence="3" id="KW-1133">Transmembrane helix</keyword>
<proteinExistence type="inferred from homology"/>
<comment type="caution">
    <text evidence="5">The sequence shown here is derived from an EMBL/GenBank/DDBJ whole genome shotgun (WGS) entry which is preliminary data.</text>
</comment>
<evidence type="ECO:0000313" key="5">
    <source>
        <dbReference type="EMBL" id="MCF2513801.1"/>
    </source>
</evidence>
<keyword evidence="2" id="KW-0270">Exopolysaccharide synthesis</keyword>
<feature type="transmembrane region" description="Helical" evidence="3">
    <location>
        <begin position="260"/>
        <end position="281"/>
    </location>
</feature>
<keyword evidence="6" id="KW-1185">Reference proteome</keyword>
<evidence type="ECO:0000256" key="1">
    <source>
        <dbReference type="ARBA" id="ARBA00006464"/>
    </source>
</evidence>